<feature type="transmembrane region" description="Helical" evidence="7">
    <location>
        <begin position="495"/>
        <end position="516"/>
    </location>
</feature>
<evidence type="ECO:0000313" key="8">
    <source>
        <dbReference type="EMBL" id="KAK5062567.1"/>
    </source>
</evidence>
<feature type="transmembrane region" description="Helical" evidence="7">
    <location>
        <begin position="420"/>
        <end position="445"/>
    </location>
</feature>
<keyword evidence="5 7" id="KW-0472">Membrane</keyword>
<gene>
    <name evidence="8" type="ORF">LTR84_004640</name>
</gene>
<feature type="transmembrane region" description="Helical" evidence="7">
    <location>
        <begin position="67"/>
        <end position="91"/>
    </location>
</feature>
<evidence type="ECO:0000256" key="5">
    <source>
        <dbReference type="ARBA" id="ARBA00023136"/>
    </source>
</evidence>
<dbReference type="AlphaFoldDB" id="A0AAV9NPY9"/>
<evidence type="ECO:0000313" key="9">
    <source>
        <dbReference type="Proteomes" id="UP001358417"/>
    </source>
</evidence>
<dbReference type="RefSeq" id="XP_064710839.1">
    <property type="nucleotide sequence ID" value="XM_064848215.1"/>
</dbReference>
<dbReference type="GeneID" id="89972818"/>
<feature type="transmembrane region" description="Helical" evidence="7">
    <location>
        <begin position="39"/>
        <end position="60"/>
    </location>
</feature>
<proteinExistence type="predicted"/>
<dbReference type="Pfam" id="PF13520">
    <property type="entry name" value="AA_permease_2"/>
    <property type="match status" value="1"/>
</dbReference>
<evidence type="ECO:0000256" key="6">
    <source>
        <dbReference type="SAM" id="MobiDB-lite"/>
    </source>
</evidence>
<feature type="transmembrane region" description="Helical" evidence="7">
    <location>
        <begin position="293"/>
        <end position="316"/>
    </location>
</feature>
<dbReference type="Proteomes" id="UP001358417">
    <property type="component" value="Unassembled WGS sequence"/>
</dbReference>
<keyword evidence="2" id="KW-0813">Transport</keyword>
<evidence type="ECO:0000256" key="1">
    <source>
        <dbReference type="ARBA" id="ARBA00004141"/>
    </source>
</evidence>
<comment type="subcellular location">
    <subcellularLocation>
        <location evidence="1">Membrane</location>
        <topology evidence="1">Multi-pass membrane protein</topology>
    </subcellularLocation>
</comment>
<comment type="caution">
    <text evidence="8">The sequence shown here is derived from an EMBL/GenBank/DDBJ whole genome shotgun (WGS) entry which is preliminary data.</text>
</comment>
<feature type="transmembrane region" description="Helical" evidence="7">
    <location>
        <begin position="343"/>
        <end position="371"/>
    </location>
</feature>
<dbReference type="EMBL" id="JAVRRD010000002">
    <property type="protein sequence ID" value="KAK5062567.1"/>
    <property type="molecule type" value="Genomic_DNA"/>
</dbReference>
<accession>A0AAV9NPY9</accession>
<evidence type="ECO:0000256" key="3">
    <source>
        <dbReference type="ARBA" id="ARBA00022692"/>
    </source>
</evidence>
<name>A0AAV9NPY9_9EURO</name>
<dbReference type="GO" id="GO:0016020">
    <property type="term" value="C:membrane"/>
    <property type="evidence" value="ECO:0007669"/>
    <property type="project" value="UniProtKB-SubCell"/>
</dbReference>
<feature type="transmembrane region" description="Helical" evidence="7">
    <location>
        <begin position="157"/>
        <end position="173"/>
    </location>
</feature>
<dbReference type="PANTHER" id="PTHR45649">
    <property type="entry name" value="AMINO-ACID PERMEASE BAT1"/>
    <property type="match status" value="1"/>
</dbReference>
<dbReference type="Gene3D" id="1.20.1740.10">
    <property type="entry name" value="Amino acid/polyamine transporter I"/>
    <property type="match status" value="1"/>
</dbReference>
<protein>
    <recommendedName>
        <fullName evidence="10">Amino acid permease/ SLC12A domain-containing protein</fullName>
    </recommendedName>
</protein>
<sequence>MSESETVASNAGTEDVGGSHEGHNRQMRVTFNLWSTLGLVYSITATPIGIGSYLTFSLVLGGAPFYIYGYIFAVSLNIILCVALAEIASIYPHPSGKLLHALGSQRLLIGDERTDTGYVGHIYWVGKLAPEKWVSFLSYWTGILTSAAWFFWNAGTYLLTAQILLAMVMQLYPDSYSTYPAWHALLVAYAQALIAVLWNVPFFKSWPYILKFMVVLTNVGVVFLAISLLVRTSPKQSAHTVFVDVVNTSGWPSAGVVFFLGLLPGTTAINGFDSASHMVEEMPDPARQVPQVMVGNALLSGGLGLPMVIIFCFCISNPENLLAPLGGVTIIQLFKDSYNSDALFVLAGLLYVVVTIIAATAVTTTTSRVWWSFAQHHGLPFHSWLSKIQTTSLYAVPVNAIIASTVLSCLVLLIQLGPSYVLAALFSTANICFYLSYAIVLVCFLHRKWTQGLPPHYFDLKGLLGSVLGVVSIIWSVFATVWLTFPYYLPVTAQWMNWSVALLAITIVLFSVDWTLRARKTYIIPSPLVI</sequence>
<evidence type="ECO:0000256" key="2">
    <source>
        <dbReference type="ARBA" id="ARBA00022448"/>
    </source>
</evidence>
<keyword evidence="3 7" id="KW-0812">Transmembrane</keyword>
<evidence type="ECO:0000256" key="7">
    <source>
        <dbReference type="SAM" id="Phobius"/>
    </source>
</evidence>
<dbReference type="PIRSF" id="PIRSF006060">
    <property type="entry name" value="AA_transporter"/>
    <property type="match status" value="1"/>
</dbReference>
<feature type="transmembrane region" description="Helical" evidence="7">
    <location>
        <begin position="179"/>
        <end position="200"/>
    </location>
</feature>
<organism evidence="8 9">
    <name type="scientific">Exophiala bonariae</name>
    <dbReference type="NCBI Taxonomy" id="1690606"/>
    <lineage>
        <taxon>Eukaryota</taxon>
        <taxon>Fungi</taxon>
        <taxon>Dikarya</taxon>
        <taxon>Ascomycota</taxon>
        <taxon>Pezizomycotina</taxon>
        <taxon>Eurotiomycetes</taxon>
        <taxon>Chaetothyriomycetidae</taxon>
        <taxon>Chaetothyriales</taxon>
        <taxon>Herpotrichiellaceae</taxon>
        <taxon>Exophiala</taxon>
    </lineage>
</organism>
<reference evidence="8 9" key="1">
    <citation type="submission" date="2023-08" db="EMBL/GenBank/DDBJ databases">
        <title>Black Yeasts Isolated from many extreme environments.</title>
        <authorList>
            <person name="Coleine C."/>
            <person name="Stajich J.E."/>
            <person name="Selbmann L."/>
        </authorList>
    </citation>
    <scope>NUCLEOTIDE SEQUENCE [LARGE SCALE GENOMIC DNA]</scope>
    <source>
        <strain evidence="8 9">CCFEE 5792</strain>
    </source>
</reference>
<keyword evidence="9" id="KW-1185">Reference proteome</keyword>
<evidence type="ECO:0000256" key="4">
    <source>
        <dbReference type="ARBA" id="ARBA00022989"/>
    </source>
</evidence>
<feature type="compositionally biased region" description="Polar residues" evidence="6">
    <location>
        <begin position="1"/>
        <end position="12"/>
    </location>
</feature>
<dbReference type="InterPro" id="IPR002293">
    <property type="entry name" value="AA/rel_permease1"/>
</dbReference>
<feature type="transmembrane region" description="Helical" evidence="7">
    <location>
        <begin position="250"/>
        <end position="272"/>
    </location>
</feature>
<feature type="transmembrane region" description="Helical" evidence="7">
    <location>
        <begin position="392"/>
        <end position="414"/>
    </location>
</feature>
<keyword evidence="4 7" id="KW-1133">Transmembrane helix</keyword>
<feature type="transmembrane region" description="Helical" evidence="7">
    <location>
        <begin position="466"/>
        <end position="489"/>
    </location>
</feature>
<dbReference type="GO" id="GO:0022857">
    <property type="term" value="F:transmembrane transporter activity"/>
    <property type="evidence" value="ECO:0007669"/>
    <property type="project" value="InterPro"/>
</dbReference>
<feature type="region of interest" description="Disordered" evidence="6">
    <location>
        <begin position="1"/>
        <end position="22"/>
    </location>
</feature>
<evidence type="ECO:0008006" key="10">
    <source>
        <dbReference type="Google" id="ProtNLM"/>
    </source>
</evidence>
<feature type="transmembrane region" description="Helical" evidence="7">
    <location>
        <begin position="212"/>
        <end position="230"/>
    </location>
</feature>
<dbReference type="PANTHER" id="PTHR45649:SF16">
    <property type="entry name" value="7-KETO 8-AMINOPELARGONIC ACID TRANSPORTER"/>
    <property type="match status" value="1"/>
</dbReference>